<evidence type="ECO:0000313" key="2">
    <source>
        <dbReference type="EMBL" id="CEL58805.1"/>
    </source>
</evidence>
<accession>A0A0B7FM93</accession>
<protein>
    <submittedName>
        <fullName evidence="2">Uncharacterized protein</fullName>
    </submittedName>
</protein>
<keyword evidence="3" id="KW-1185">Reference proteome</keyword>
<feature type="compositionally biased region" description="Low complexity" evidence="1">
    <location>
        <begin position="1"/>
        <end position="17"/>
    </location>
</feature>
<dbReference type="EMBL" id="LN679448">
    <property type="protein sequence ID" value="CEL58805.1"/>
    <property type="molecule type" value="Genomic_DNA"/>
</dbReference>
<dbReference type="Proteomes" id="UP000059188">
    <property type="component" value="Unassembled WGS sequence"/>
</dbReference>
<proteinExistence type="predicted"/>
<evidence type="ECO:0000313" key="3">
    <source>
        <dbReference type="Proteomes" id="UP000059188"/>
    </source>
</evidence>
<evidence type="ECO:0000256" key="1">
    <source>
        <dbReference type="SAM" id="MobiDB-lite"/>
    </source>
</evidence>
<feature type="compositionally biased region" description="Polar residues" evidence="1">
    <location>
        <begin position="25"/>
        <end position="40"/>
    </location>
</feature>
<organism evidence="2 3">
    <name type="scientific">Thanatephorus cucumeris (strain AG1-IB / isolate 7/3/14)</name>
    <name type="common">Lettuce bottom rot fungus</name>
    <name type="synonym">Rhizoctonia solani</name>
    <dbReference type="NCBI Taxonomy" id="1108050"/>
    <lineage>
        <taxon>Eukaryota</taxon>
        <taxon>Fungi</taxon>
        <taxon>Dikarya</taxon>
        <taxon>Basidiomycota</taxon>
        <taxon>Agaricomycotina</taxon>
        <taxon>Agaricomycetes</taxon>
        <taxon>Cantharellales</taxon>
        <taxon>Ceratobasidiaceae</taxon>
        <taxon>Rhizoctonia</taxon>
        <taxon>Rhizoctonia solani AG-1</taxon>
    </lineage>
</organism>
<reference evidence="2 3" key="1">
    <citation type="submission" date="2014-11" db="EMBL/GenBank/DDBJ databases">
        <authorList>
            <person name="Wibberg Daniel"/>
        </authorList>
    </citation>
    <scope>NUCLEOTIDE SEQUENCE [LARGE SCALE GENOMIC DNA]</scope>
    <source>
        <strain evidence="2">Rhizoctonia solani AG1-IB 7/3/14</strain>
    </source>
</reference>
<name>A0A0B7FM93_THACB</name>
<feature type="region of interest" description="Disordered" evidence="1">
    <location>
        <begin position="1"/>
        <end position="42"/>
    </location>
</feature>
<dbReference type="AlphaFoldDB" id="A0A0B7FM93"/>
<gene>
    <name evidence="2" type="ORF">RSOLAG1IB_12206</name>
</gene>
<sequence length="236" mass="25000">MSSVHTPLSSCSSSSSRSSDRGIGSDTTPSPSGGNKSPTFNHRALANKLSMIEASQALAQASDILSLAAQAMSKAAASLAAVTGYDCENLAFGGGNDRDAQDWAGSPDWSQSSYNLAPVVVHSDKEMYAADRIEKITEADEHACANHTPKTNTENEYASEPQPSCIVDSEHLPRLVAPIEAEQSIPQVTLARTLLEAASSQHVPDAPVVKPLVKSIASKRDLLSENDLPDHYKVKS</sequence>